<dbReference type="SUPFAM" id="SSF55781">
    <property type="entry name" value="GAF domain-like"/>
    <property type="match status" value="1"/>
</dbReference>
<sequence length="310" mass="34503">MSSDETISLLYVDPDERARLEVETDLEASPLLKVDIQTCSSRAVAIETLESNAIDCVVTEYELPEATGITLLDQLRDEQPDVPCILYTDVGPNAIETTVAEDAVVEYLPRDIPDAAQSLARLVRNVVDERRQLAYPVPDDEDERLAAIHRYDVEALDAAAMVDRLTELLANRFDVAVAFVGVVDAHEERFLACEGADWDRIDREDAVCSHTLLEAEHLIVEHVQSDARFADIETLDALDIRSYAGVPLTTPDGLPIGAMCLVHDEPRSYSDSEITDLHRFADELMEQLELRRRLSEVGQAVPKPDHEGGR</sequence>
<dbReference type="AlphaFoldDB" id="A0A897MVB4"/>
<dbReference type="GO" id="GO:0016301">
    <property type="term" value="F:kinase activity"/>
    <property type="evidence" value="ECO:0007669"/>
    <property type="project" value="UniProtKB-KW"/>
</dbReference>
<dbReference type="GO" id="GO:0000160">
    <property type="term" value="P:phosphorelay signal transduction system"/>
    <property type="evidence" value="ECO:0007669"/>
    <property type="project" value="InterPro"/>
</dbReference>
<dbReference type="EMBL" id="CP064787">
    <property type="protein sequence ID" value="QSG06060.1"/>
    <property type="molecule type" value="Genomic_DNA"/>
</dbReference>
<dbReference type="InterPro" id="IPR029016">
    <property type="entry name" value="GAF-like_dom_sf"/>
</dbReference>
<dbReference type="CDD" id="cd00156">
    <property type="entry name" value="REC"/>
    <property type="match status" value="1"/>
</dbReference>
<dbReference type="RefSeq" id="WP_229112439.1">
    <property type="nucleotide sequence ID" value="NZ_CP064787.1"/>
</dbReference>
<organism evidence="5 6">
    <name type="scientific">Halapricum desulfuricans</name>
    <dbReference type="NCBI Taxonomy" id="2841257"/>
    <lineage>
        <taxon>Archaea</taxon>
        <taxon>Methanobacteriati</taxon>
        <taxon>Methanobacteriota</taxon>
        <taxon>Stenosarchaea group</taxon>
        <taxon>Halobacteria</taxon>
        <taxon>Halobacteriales</taxon>
        <taxon>Haloarculaceae</taxon>
        <taxon>Halapricum</taxon>
    </lineage>
</organism>
<feature type="domain" description="Response regulatory" evidence="4">
    <location>
        <begin position="8"/>
        <end position="125"/>
    </location>
</feature>
<name>A0A897MVB4_9EURY</name>
<dbReference type="SMART" id="SM00065">
    <property type="entry name" value="GAF"/>
    <property type="match status" value="1"/>
</dbReference>
<dbReference type="SUPFAM" id="SSF52172">
    <property type="entry name" value="CheY-like"/>
    <property type="match status" value="1"/>
</dbReference>
<evidence type="ECO:0000256" key="1">
    <source>
        <dbReference type="ARBA" id="ARBA00022679"/>
    </source>
</evidence>
<evidence type="ECO:0000313" key="5">
    <source>
        <dbReference type="EMBL" id="QSG06060.1"/>
    </source>
</evidence>
<dbReference type="PROSITE" id="PS50110">
    <property type="entry name" value="RESPONSE_REGULATORY"/>
    <property type="match status" value="1"/>
</dbReference>
<evidence type="ECO:0000256" key="3">
    <source>
        <dbReference type="PROSITE-ProRule" id="PRU00169"/>
    </source>
</evidence>
<dbReference type="InterPro" id="IPR011006">
    <property type="entry name" value="CheY-like_superfamily"/>
</dbReference>
<dbReference type="Pfam" id="PF00072">
    <property type="entry name" value="Response_reg"/>
    <property type="match status" value="1"/>
</dbReference>
<reference evidence="5" key="1">
    <citation type="submission" date="2020-11" db="EMBL/GenBank/DDBJ databases">
        <title>Carbohydrate-dependent, anaerobic sulfur respiration: A novel catabolism in halophilic archaea.</title>
        <authorList>
            <person name="Sorokin D.Y."/>
            <person name="Messina E."/>
            <person name="Smedile F."/>
            <person name="La Cono V."/>
            <person name="Hallsworth J.E."/>
            <person name="Yakimov M.M."/>
        </authorList>
    </citation>
    <scope>NUCLEOTIDE SEQUENCE</scope>
    <source>
        <strain evidence="5">HSR12-1</strain>
    </source>
</reference>
<accession>A0A897MVB4</accession>
<gene>
    <name evidence="5" type="primary">fhlA3</name>
    <name evidence="5" type="ORF">HSR121_1724</name>
</gene>
<proteinExistence type="predicted"/>
<dbReference type="PANTHER" id="PTHR43102">
    <property type="entry name" value="SLR1143 PROTEIN"/>
    <property type="match status" value="1"/>
</dbReference>
<dbReference type="InterPro" id="IPR003018">
    <property type="entry name" value="GAF"/>
</dbReference>
<keyword evidence="1" id="KW-0808">Transferase</keyword>
<dbReference type="InterPro" id="IPR001789">
    <property type="entry name" value="Sig_transdc_resp-reg_receiver"/>
</dbReference>
<dbReference type="Gene3D" id="3.30.450.40">
    <property type="match status" value="1"/>
</dbReference>
<evidence type="ECO:0000256" key="2">
    <source>
        <dbReference type="ARBA" id="ARBA00022777"/>
    </source>
</evidence>
<dbReference type="PANTHER" id="PTHR43102:SF2">
    <property type="entry name" value="GAF DOMAIN-CONTAINING PROTEIN"/>
    <property type="match status" value="1"/>
</dbReference>
<keyword evidence="2" id="KW-0418">Kinase</keyword>
<evidence type="ECO:0000259" key="4">
    <source>
        <dbReference type="PROSITE" id="PS50110"/>
    </source>
</evidence>
<protein>
    <submittedName>
        <fullName evidence="5">Signal transduction protein</fullName>
    </submittedName>
</protein>
<dbReference type="Proteomes" id="UP000663525">
    <property type="component" value="Chromosome"/>
</dbReference>
<evidence type="ECO:0000313" key="6">
    <source>
        <dbReference type="Proteomes" id="UP000663525"/>
    </source>
</evidence>
<dbReference type="Pfam" id="PF01590">
    <property type="entry name" value="GAF"/>
    <property type="match status" value="1"/>
</dbReference>
<dbReference type="Gene3D" id="3.40.50.2300">
    <property type="match status" value="1"/>
</dbReference>
<comment type="caution">
    <text evidence="3">Lacks conserved residue(s) required for the propagation of feature annotation.</text>
</comment>
<dbReference type="GeneID" id="68855314"/>